<comment type="similarity">
    <text evidence="3">Belongs to the dTDP-4-dehydrorhamnose 3,5-epimerase family.</text>
</comment>
<protein>
    <recommendedName>
        <fullName evidence="3">dTDP-4-dehydrorhamnose 3,5-epimerase</fullName>
        <ecNumber evidence="3">5.1.3.13</ecNumber>
    </recommendedName>
    <alternativeName>
        <fullName evidence="3">Thymidine diphospho-4-keto-rhamnose 3,5-epimerase</fullName>
    </alternativeName>
</protein>
<evidence type="ECO:0000256" key="2">
    <source>
        <dbReference type="PIRSR" id="PIRSR600888-3"/>
    </source>
</evidence>
<comment type="pathway">
    <text evidence="3">Carbohydrate biosynthesis; dTDP-L-rhamnose biosynthesis.</text>
</comment>
<evidence type="ECO:0000313" key="4">
    <source>
        <dbReference type="EMBL" id="AEO06082.1"/>
    </source>
</evidence>
<dbReference type="GO" id="GO:0008830">
    <property type="term" value="F:dTDP-4-dehydrorhamnose 3,5-epimerase activity"/>
    <property type="evidence" value="ECO:0007669"/>
    <property type="project" value="UniProtKB-UniRule"/>
</dbReference>
<gene>
    <name evidence="4" type="ordered locus">LMRG_00544</name>
</gene>
<sequence length="186" mass="21105">MEIVESKLAGVKLVKPKVFGDHRGFFMESYNEKAFHEAGIDMKFIQDNHSLSVEAGVLRGMHYQTNPKAQTKLIRVATGAIYDVVVDMRKGSPTYGEWEGYILSEANKHQLLVPQGFAHGFCTITENVNVLYKVDQLYSPENDAGIAYDDPDLNITWPTDKLILSDKDTKHPRLKDAENNFVWENK</sequence>
<comment type="function">
    <text evidence="3">Catalyzes the epimerization of the C3' and C5'positions of dTDP-6-deoxy-D-xylo-4-hexulose, forming dTDP-6-deoxy-L-lyxo-4-hexulose.</text>
</comment>
<comment type="catalytic activity">
    <reaction evidence="3">
        <text>dTDP-4-dehydro-6-deoxy-alpha-D-glucose = dTDP-4-dehydro-beta-L-rhamnose</text>
        <dbReference type="Rhea" id="RHEA:16969"/>
        <dbReference type="ChEBI" id="CHEBI:57649"/>
        <dbReference type="ChEBI" id="CHEBI:62830"/>
        <dbReference type="EC" id="5.1.3.13"/>
    </reaction>
</comment>
<dbReference type="InterPro" id="IPR014710">
    <property type="entry name" value="RmlC-like_jellyroll"/>
</dbReference>
<organism evidence="4 5">
    <name type="scientific">Listeria monocytogenes serotype 1/2a (strain 10403S)</name>
    <dbReference type="NCBI Taxonomy" id="393133"/>
    <lineage>
        <taxon>Bacteria</taxon>
        <taxon>Bacillati</taxon>
        <taxon>Bacillota</taxon>
        <taxon>Bacilli</taxon>
        <taxon>Bacillales</taxon>
        <taxon>Listeriaceae</taxon>
        <taxon>Listeria</taxon>
    </lineage>
</organism>
<dbReference type="InterPro" id="IPR000888">
    <property type="entry name" value="RmlC-like"/>
</dbReference>
<dbReference type="HOGENOM" id="CLU_090940_1_1_9"/>
<dbReference type="Gene3D" id="2.60.120.10">
    <property type="entry name" value="Jelly Rolls"/>
    <property type="match status" value="1"/>
</dbReference>
<dbReference type="GO" id="GO:0005829">
    <property type="term" value="C:cytosol"/>
    <property type="evidence" value="ECO:0007669"/>
    <property type="project" value="TreeGrafter"/>
</dbReference>
<name>A0A0H3GJE3_LISM4</name>
<dbReference type="SUPFAM" id="SSF51182">
    <property type="entry name" value="RmlC-like cupins"/>
    <property type="match status" value="1"/>
</dbReference>
<dbReference type="InterPro" id="IPR011051">
    <property type="entry name" value="RmlC_Cupin_sf"/>
</dbReference>
<feature type="site" description="Participates in a stacking interaction with the thymidine ring of dTDP-4-oxo-6-deoxyglucose" evidence="2">
    <location>
        <position position="138"/>
    </location>
</feature>
<evidence type="ECO:0000256" key="3">
    <source>
        <dbReference type="RuleBase" id="RU364069"/>
    </source>
</evidence>
<dbReference type="GO" id="GO:0000271">
    <property type="term" value="P:polysaccharide biosynthetic process"/>
    <property type="evidence" value="ECO:0007669"/>
    <property type="project" value="TreeGrafter"/>
</dbReference>
<dbReference type="PANTHER" id="PTHR21047">
    <property type="entry name" value="DTDP-6-DEOXY-D-GLUCOSE-3,5 EPIMERASE"/>
    <property type="match status" value="1"/>
</dbReference>
<dbReference type="EC" id="5.1.3.13" evidence="3"/>
<reference evidence="5" key="1">
    <citation type="submission" date="2010-04" db="EMBL/GenBank/DDBJ databases">
        <title>The genome sequence of Listeria monocytogenes strain 10403S.</title>
        <authorList>
            <consortium name="The Broad Institute Genome Sequencing Platform"/>
            <consortium name="The Broad Institute Genome Sequencing Center for Infectious Disease."/>
            <person name="Borowsky M."/>
            <person name="Borodovsky M."/>
            <person name="Young S.K."/>
            <person name="Zeng Q."/>
            <person name="Koehrsen M."/>
            <person name="Fitzgerald M."/>
            <person name="Wiedmann M."/>
            <person name="Swaminathan B."/>
            <person name="Lauer P."/>
            <person name="Portnoy D."/>
            <person name="Cossart P."/>
            <person name="Buchrieser C."/>
            <person name="Higgins D."/>
            <person name="Abouelleil A."/>
            <person name="Alvarado L."/>
            <person name="Arachchi H.M."/>
            <person name="Berlin A."/>
            <person name="Borenstein D."/>
            <person name="Brown A."/>
            <person name="Chapman S.B."/>
            <person name="Chen Z."/>
            <person name="Dunbar C.D."/>
            <person name="Engels R."/>
            <person name="Freedman E."/>
            <person name="Gearin G."/>
            <person name="Gellesch M."/>
            <person name="Goldberg J."/>
            <person name="Griggs A."/>
            <person name="Gujja S."/>
            <person name="Heilman E."/>
            <person name="Heiman D."/>
            <person name="Howarth C."/>
            <person name="Jen D."/>
            <person name="Larson L."/>
            <person name="Lui A."/>
            <person name="MacDonald J."/>
            <person name="Mehta T."/>
            <person name="Montmayeur A."/>
            <person name="Neiman D."/>
            <person name="Park D."/>
            <person name="Pearson M."/>
            <person name="Priest M."/>
            <person name="Richards J."/>
            <person name="Roberts A."/>
            <person name="Saif S."/>
            <person name="Shea T."/>
            <person name="Shenoy N."/>
            <person name="Sisk P."/>
            <person name="Stolte C."/>
            <person name="Sykes S."/>
            <person name="Walk T."/>
            <person name="White J."/>
            <person name="Yandava C."/>
            <person name="Haas B."/>
            <person name="Nusbaum C."/>
            <person name="Birren B."/>
        </authorList>
    </citation>
    <scope>NUCLEOTIDE SEQUENCE [LARGE SCALE GENOMIC DNA]</scope>
    <source>
        <strain evidence="5">10403S</strain>
    </source>
</reference>
<dbReference type="NCBIfam" id="TIGR01221">
    <property type="entry name" value="rmlC"/>
    <property type="match status" value="1"/>
</dbReference>
<feature type="active site" description="Proton acceptor" evidence="1">
    <location>
        <position position="62"/>
    </location>
</feature>
<feature type="active site" description="Proton donor" evidence="1">
    <location>
        <position position="132"/>
    </location>
</feature>
<dbReference type="PANTHER" id="PTHR21047:SF2">
    <property type="entry name" value="THYMIDINE DIPHOSPHO-4-KETO-RHAMNOSE 3,5-EPIMERASE"/>
    <property type="match status" value="1"/>
</dbReference>
<proteinExistence type="inferred from homology"/>
<dbReference type="Proteomes" id="UP000001288">
    <property type="component" value="Chromosome"/>
</dbReference>
<dbReference type="Pfam" id="PF00908">
    <property type="entry name" value="dTDP_sugar_isom"/>
    <property type="match status" value="1"/>
</dbReference>
<comment type="subunit">
    <text evidence="3">Homodimer.</text>
</comment>
<dbReference type="UniPathway" id="UPA00124"/>
<dbReference type="EMBL" id="CP002002">
    <property type="protein sequence ID" value="AEO06082.1"/>
    <property type="molecule type" value="Genomic_DNA"/>
</dbReference>
<dbReference type="CDD" id="cd00438">
    <property type="entry name" value="cupin_RmlC"/>
    <property type="match status" value="1"/>
</dbReference>
<dbReference type="GO" id="GO:0019305">
    <property type="term" value="P:dTDP-rhamnose biosynthetic process"/>
    <property type="evidence" value="ECO:0007669"/>
    <property type="project" value="UniProtKB-UniRule"/>
</dbReference>
<evidence type="ECO:0000313" key="5">
    <source>
        <dbReference type="Proteomes" id="UP000001288"/>
    </source>
</evidence>
<dbReference type="RefSeq" id="WP_003721499.1">
    <property type="nucleotide sequence ID" value="NC_017544.1"/>
</dbReference>
<keyword evidence="3" id="KW-0413">Isomerase</keyword>
<accession>A0A0H3GJE3</accession>
<evidence type="ECO:0000256" key="1">
    <source>
        <dbReference type="PIRSR" id="PIRSR600888-1"/>
    </source>
</evidence>
<dbReference type="KEGG" id="lmt:LMRG_00544"/>
<dbReference type="AlphaFoldDB" id="A0A0H3GJE3"/>